<comment type="subcellular location">
    <subcellularLocation>
        <location evidence="1">Cell membrane</location>
        <topology evidence="1">Multi-pass membrane protein</topology>
    </subcellularLocation>
</comment>
<dbReference type="InterPro" id="IPR011701">
    <property type="entry name" value="MFS"/>
</dbReference>
<dbReference type="AlphaFoldDB" id="A0ABD5MMU6"/>
<name>A0ABD5MMU6_9EURY</name>
<evidence type="ECO:0000256" key="1">
    <source>
        <dbReference type="ARBA" id="ARBA00004651"/>
    </source>
</evidence>
<dbReference type="InterPro" id="IPR036259">
    <property type="entry name" value="MFS_trans_sf"/>
</dbReference>
<dbReference type="RefSeq" id="WP_225935200.1">
    <property type="nucleotide sequence ID" value="NZ_CP082286.1"/>
</dbReference>
<keyword evidence="3 6" id="KW-0812">Transmembrane</keyword>
<gene>
    <name evidence="8" type="ORF">ACFFOL_10915</name>
</gene>
<reference evidence="8" key="1">
    <citation type="submission" date="2024-09" db="EMBL/GenBank/DDBJ databases">
        <authorList>
            <person name="Sun Q."/>
        </authorList>
    </citation>
    <scope>NUCLEOTIDE SEQUENCE [LARGE SCALE GENOMIC DNA]</scope>
    <source>
        <strain evidence="8">JCM 31273</strain>
    </source>
</reference>
<evidence type="ECO:0000259" key="7">
    <source>
        <dbReference type="PROSITE" id="PS50850"/>
    </source>
</evidence>
<dbReference type="PANTHER" id="PTHR43124">
    <property type="entry name" value="PURINE EFFLUX PUMP PBUE"/>
    <property type="match status" value="1"/>
</dbReference>
<dbReference type="InterPro" id="IPR020846">
    <property type="entry name" value="MFS_dom"/>
</dbReference>
<dbReference type="PANTHER" id="PTHR43124:SF3">
    <property type="entry name" value="CHLORAMPHENICOL EFFLUX PUMP RV0191"/>
    <property type="match status" value="1"/>
</dbReference>
<feature type="transmembrane region" description="Helical" evidence="6">
    <location>
        <begin position="121"/>
        <end position="144"/>
    </location>
</feature>
<keyword evidence="5 6" id="KW-0472">Membrane</keyword>
<feature type="transmembrane region" description="Helical" evidence="6">
    <location>
        <begin position="362"/>
        <end position="386"/>
    </location>
</feature>
<keyword evidence="2" id="KW-1003">Cell membrane</keyword>
<protein>
    <submittedName>
        <fullName evidence="8">MFS transporter</fullName>
    </submittedName>
</protein>
<keyword evidence="4 6" id="KW-1133">Transmembrane helix</keyword>
<dbReference type="GO" id="GO:0005886">
    <property type="term" value="C:plasma membrane"/>
    <property type="evidence" value="ECO:0007669"/>
    <property type="project" value="UniProtKB-SubCell"/>
</dbReference>
<accession>A0ABD5MMU6</accession>
<feature type="transmembrane region" description="Helical" evidence="6">
    <location>
        <begin position="92"/>
        <end position="109"/>
    </location>
</feature>
<evidence type="ECO:0000256" key="6">
    <source>
        <dbReference type="SAM" id="Phobius"/>
    </source>
</evidence>
<dbReference type="EMBL" id="JBHMAJ010000007">
    <property type="protein sequence ID" value="MFB9824673.1"/>
    <property type="molecule type" value="Genomic_DNA"/>
</dbReference>
<feature type="transmembrane region" description="Helical" evidence="6">
    <location>
        <begin position="188"/>
        <end position="206"/>
    </location>
</feature>
<feature type="transmembrane region" description="Helical" evidence="6">
    <location>
        <begin position="392"/>
        <end position="412"/>
    </location>
</feature>
<evidence type="ECO:0000256" key="3">
    <source>
        <dbReference type="ARBA" id="ARBA00022692"/>
    </source>
</evidence>
<feature type="domain" description="Major facilitator superfamily (MFS) profile" evidence="7">
    <location>
        <begin position="25"/>
        <end position="417"/>
    </location>
</feature>
<evidence type="ECO:0000313" key="9">
    <source>
        <dbReference type="Proteomes" id="UP001589595"/>
    </source>
</evidence>
<feature type="transmembrane region" description="Helical" evidence="6">
    <location>
        <begin position="263"/>
        <end position="290"/>
    </location>
</feature>
<sequence length="427" mass="42675">MTDTQDTTDGPDDAPAYSEQQVRTVVLSLVAGVFFGGMGGGVAFPTIPALGSVLGITPLLVGLILSINRFTRLVMSTPAGSILDRMGTRRPMIAGFLVQGLVPFGYLVGLNPPFGLPSSAVFLASRAAWGIGSAFVFVGAFSTVTHVTTSANRGRWVGYMRGGQSLGFPTGLILGGVVTELYGYGEAFAVAGVAGLFAAAVAYRVLPDVSPEVGEKSRLRDVPALVRADPRIGAVGAVNFTIRFLYAGVLLSTVVLYTEANDISLGGFAGAGTSGLVMAVSVVALAGANLAVGRLSDSMGRLTTVVPGLALFGSGFALTALVPTAPGVLAGVGLVGAGAGLTGPPLLAYLGDIAPGGDVGKLGGVYNVFGDLGSTLGPLVALPLAAEIGLSGEYLACVGLVVVAGVIAATTLRDDSATDAAAVPGDD</sequence>
<feature type="transmembrane region" description="Helical" evidence="6">
    <location>
        <begin position="328"/>
        <end position="350"/>
    </location>
</feature>
<dbReference type="GeneID" id="67210690"/>
<dbReference type="SUPFAM" id="SSF103473">
    <property type="entry name" value="MFS general substrate transporter"/>
    <property type="match status" value="1"/>
</dbReference>
<dbReference type="CDD" id="cd17325">
    <property type="entry name" value="MFS_MdtG_SLC18_like"/>
    <property type="match status" value="1"/>
</dbReference>
<dbReference type="PROSITE" id="PS50850">
    <property type="entry name" value="MFS"/>
    <property type="match status" value="1"/>
</dbReference>
<feature type="transmembrane region" description="Helical" evidence="6">
    <location>
        <begin position="25"/>
        <end position="44"/>
    </location>
</feature>
<dbReference type="Proteomes" id="UP001589595">
    <property type="component" value="Unassembled WGS sequence"/>
</dbReference>
<keyword evidence="9" id="KW-1185">Reference proteome</keyword>
<dbReference type="InterPro" id="IPR001958">
    <property type="entry name" value="Tet-R_TetA/multi-R_MdtG-like"/>
</dbReference>
<evidence type="ECO:0000256" key="2">
    <source>
        <dbReference type="ARBA" id="ARBA00022475"/>
    </source>
</evidence>
<comment type="caution">
    <text evidence="8">The sequence shown here is derived from an EMBL/GenBank/DDBJ whole genome shotgun (WGS) entry which is preliminary data.</text>
</comment>
<dbReference type="Pfam" id="PF07690">
    <property type="entry name" value="MFS_1"/>
    <property type="match status" value="2"/>
</dbReference>
<evidence type="ECO:0000256" key="4">
    <source>
        <dbReference type="ARBA" id="ARBA00022989"/>
    </source>
</evidence>
<evidence type="ECO:0000313" key="8">
    <source>
        <dbReference type="EMBL" id="MFB9824673.1"/>
    </source>
</evidence>
<proteinExistence type="predicted"/>
<dbReference type="PRINTS" id="PR01035">
    <property type="entry name" value="TCRTETA"/>
</dbReference>
<dbReference type="InterPro" id="IPR050189">
    <property type="entry name" value="MFS_Efflux_Transporters"/>
</dbReference>
<evidence type="ECO:0000256" key="5">
    <source>
        <dbReference type="ARBA" id="ARBA00023136"/>
    </source>
</evidence>
<feature type="transmembrane region" description="Helical" evidence="6">
    <location>
        <begin position="165"/>
        <end position="182"/>
    </location>
</feature>
<dbReference type="Gene3D" id="1.20.1250.20">
    <property type="entry name" value="MFS general substrate transporter like domains"/>
    <property type="match status" value="1"/>
</dbReference>
<feature type="transmembrane region" description="Helical" evidence="6">
    <location>
        <begin position="237"/>
        <end position="257"/>
    </location>
</feature>
<feature type="transmembrane region" description="Helical" evidence="6">
    <location>
        <begin position="302"/>
        <end position="322"/>
    </location>
</feature>
<organism evidence="8 9">
    <name type="scientific">Halobaculum roseum</name>
    <dbReference type="NCBI Taxonomy" id="2175149"/>
    <lineage>
        <taxon>Archaea</taxon>
        <taxon>Methanobacteriati</taxon>
        <taxon>Methanobacteriota</taxon>
        <taxon>Stenosarchaea group</taxon>
        <taxon>Halobacteria</taxon>
        <taxon>Halobacteriales</taxon>
        <taxon>Haloferacaceae</taxon>
        <taxon>Halobaculum</taxon>
    </lineage>
</organism>
<feature type="transmembrane region" description="Helical" evidence="6">
    <location>
        <begin position="50"/>
        <end position="71"/>
    </location>
</feature>